<dbReference type="Proteomes" id="UP001160148">
    <property type="component" value="Unassembled WGS sequence"/>
</dbReference>
<reference evidence="1 2" key="1">
    <citation type="submission" date="2023-01" db="EMBL/GenBank/DDBJ databases">
        <authorList>
            <person name="Whitehead M."/>
        </authorList>
    </citation>
    <scope>NUCLEOTIDE SEQUENCE [LARGE SCALE GENOMIC DNA]</scope>
</reference>
<evidence type="ECO:0000313" key="2">
    <source>
        <dbReference type="Proteomes" id="UP001160148"/>
    </source>
</evidence>
<dbReference type="EMBL" id="CARXXK010000001">
    <property type="protein sequence ID" value="CAI6351734.1"/>
    <property type="molecule type" value="Genomic_DNA"/>
</dbReference>
<keyword evidence="2" id="KW-1185">Reference proteome</keyword>
<protein>
    <submittedName>
        <fullName evidence="1">Uncharacterized protein</fullName>
    </submittedName>
</protein>
<accession>A0AAV0W7A9</accession>
<dbReference type="AlphaFoldDB" id="A0AAV0W7A9"/>
<gene>
    <name evidence="1" type="ORF">MEUPH1_LOCUS8055</name>
</gene>
<proteinExistence type="predicted"/>
<evidence type="ECO:0000313" key="1">
    <source>
        <dbReference type="EMBL" id="CAI6351734.1"/>
    </source>
</evidence>
<organism evidence="1 2">
    <name type="scientific">Macrosiphum euphorbiae</name>
    <name type="common">potato aphid</name>
    <dbReference type="NCBI Taxonomy" id="13131"/>
    <lineage>
        <taxon>Eukaryota</taxon>
        <taxon>Metazoa</taxon>
        <taxon>Ecdysozoa</taxon>
        <taxon>Arthropoda</taxon>
        <taxon>Hexapoda</taxon>
        <taxon>Insecta</taxon>
        <taxon>Pterygota</taxon>
        <taxon>Neoptera</taxon>
        <taxon>Paraneoptera</taxon>
        <taxon>Hemiptera</taxon>
        <taxon>Sternorrhyncha</taxon>
        <taxon>Aphidomorpha</taxon>
        <taxon>Aphidoidea</taxon>
        <taxon>Aphididae</taxon>
        <taxon>Macrosiphini</taxon>
        <taxon>Macrosiphum</taxon>
    </lineage>
</organism>
<sequence>MNRRSTILSNRIQDLPEIQRTQQFYEGVVVIDQMKPYINIPDVNSGQYTEESDEEQVNAVAEVEIQVKKSTALDKVQSGRRKRRPKYLEDYE</sequence>
<name>A0AAV0W7A9_9HEMI</name>
<comment type="caution">
    <text evidence="1">The sequence shown here is derived from an EMBL/GenBank/DDBJ whole genome shotgun (WGS) entry which is preliminary data.</text>
</comment>